<dbReference type="EMBL" id="BSEJ01000011">
    <property type="protein sequence ID" value="GLJ62224.1"/>
    <property type="molecule type" value="Genomic_DNA"/>
</dbReference>
<comment type="caution">
    <text evidence="1">The sequence shown here is derived from an EMBL/GenBank/DDBJ whole genome shotgun (WGS) entry which is preliminary data.</text>
</comment>
<proteinExistence type="predicted"/>
<dbReference type="AlphaFoldDB" id="A0A9W6H584"/>
<organism evidence="1 2">
    <name type="scientific">Microbacterium barkeri</name>
    <dbReference type="NCBI Taxonomy" id="33917"/>
    <lineage>
        <taxon>Bacteria</taxon>
        <taxon>Bacillati</taxon>
        <taxon>Actinomycetota</taxon>
        <taxon>Actinomycetes</taxon>
        <taxon>Micrococcales</taxon>
        <taxon>Microbacteriaceae</taxon>
        <taxon>Microbacterium</taxon>
    </lineage>
</organism>
<evidence type="ECO:0000313" key="1">
    <source>
        <dbReference type="EMBL" id="GLJ62224.1"/>
    </source>
</evidence>
<reference evidence="1" key="1">
    <citation type="journal article" date="2014" name="Int. J. Syst. Evol. Microbiol.">
        <title>Complete genome sequence of Corynebacterium casei LMG S-19264T (=DSM 44701T), isolated from a smear-ripened cheese.</title>
        <authorList>
            <consortium name="US DOE Joint Genome Institute (JGI-PGF)"/>
            <person name="Walter F."/>
            <person name="Albersmeier A."/>
            <person name="Kalinowski J."/>
            <person name="Ruckert C."/>
        </authorList>
    </citation>
    <scope>NUCLEOTIDE SEQUENCE</scope>
    <source>
        <strain evidence="1">VKM Ac-1020</strain>
    </source>
</reference>
<protein>
    <submittedName>
        <fullName evidence="1">Uncharacterized protein</fullName>
    </submittedName>
</protein>
<keyword evidence="2" id="KW-1185">Reference proteome</keyword>
<sequence length="57" mass="6696">MEHITEPLELIIIRNRLYSLSHAPRGEDRYSLIGSQRSSAMSRYSYRREWAGMISLP</sequence>
<reference evidence="1" key="2">
    <citation type="submission" date="2023-01" db="EMBL/GenBank/DDBJ databases">
        <authorList>
            <person name="Sun Q."/>
            <person name="Evtushenko L."/>
        </authorList>
    </citation>
    <scope>NUCLEOTIDE SEQUENCE</scope>
    <source>
        <strain evidence="1">VKM Ac-1020</strain>
    </source>
</reference>
<gene>
    <name evidence="1" type="ORF">GCM10017576_23540</name>
</gene>
<accession>A0A9W6H584</accession>
<dbReference type="Proteomes" id="UP001142462">
    <property type="component" value="Unassembled WGS sequence"/>
</dbReference>
<dbReference type="RefSeq" id="WP_271173914.1">
    <property type="nucleotide sequence ID" value="NZ_BSEJ01000011.1"/>
</dbReference>
<evidence type="ECO:0000313" key="2">
    <source>
        <dbReference type="Proteomes" id="UP001142462"/>
    </source>
</evidence>
<name>A0A9W6H584_9MICO</name>